<sequence>MTGPSAVTSMWAWHNPVDPVLDARGRAYAPAEPAALVDFCTARALTRVFLAAPWAADEGPVGLWFGDACAALQQTGVAVGVLGGDPPWIDQPALAVTWASAALASAHAAGAVPDVVQLDVEPWTTAGWASDPTGTALRWLTVLETVHDALPAGVGLGVDAPWWLAHQGDPTGAGATLLDAVLARCDRVGVVAFIDHADGADGIIALAGAAVVAASLAGRPFTVGVETDTAEVAGGAQYTFVDEGPDVLEHEVALVADAFGGLAGYEGVTVEHHRAWRALLGLDA</sequence>
<dbReference type="OrthoDB" id="5037876at2"/>
<organism evidence="1 2">
    <name type="scientific">Cellulomonas soli</name>
    <dbReference type="NCBI Taxonomy" id="931535"/>
    <lineage>
        <taxon>Bacteria</taxon>
        <taxon>Bacillati</taxon>
        <taxon>Actinomycetota</taxon>
        <taxon>Actinomycetes</taxon>
        <taxon>Micrococcales</taxon>
        <taxon>Cellulomonadaceae</taxon>
        <taxon>Cellulomonas</taxon>
    </lineage>
</organism>
<proteinExistence type="predicted"/>
<name>A0A512PDZ6_9CELL</name>
<keyword evidence="2" id="KW-1185">Reference proteome</keyword>
<dbReference type="AlphaFoldDB" id="A0A512PDZ6"/>
<gene>
    <name evidence="1" type="ORF">CSO01_21500</name>
</gene>
<reference evidence="1 2" key="1">
    <citation type="submission" date="2019-07" db="EMBL/GenBank/DDBJ databases">
        <title>Whole genome shotgun sequence of Cellulomonas soli NBRC 109434.</title>
        <authorList>
            <person name="Hosoyama A."/>
            <person name="Uohara A."/>
            <person name="Ohji S."/>
            <person name="Ichikawa N."/>
        </authorList>
    </citation>
    <scope>NUCLEOTIDE SEQUENCE [LARGE SCALE GENOMIC DNA]</scope>
    <source>
        <strain evidence="1 2">NBRC 109434</strain>
    </source>
</reference>
<protein>
    <submittedName>
        <fullName evidence="1">Uncharacterized protein</fullName>
    </submittedName>
</protein>
<dbReference type="RefSeq" id="WP_146953191.1">
    <property type="nucleotide sequence ID" value="NZ_BAABBJ010000007.1"/>
</dbReference>
<evidence type="ECO:0000313" key="1">
    <source>
        <dbReference type="EMBL" id="GEP69435.1"/>
    </source>
</evidence>
<evidence type="ECO:0000313" key="2">
    <source>
        <dbReference type="Proteomes" id="UP000321798"/>
    </source>
</evidence>
<accession>A0A512PDZ6</accession>
<comment type="caution">
    <text evidence="1">The sequence shown here is derived from an EMBL/GenBank/DDBJ whole genome shotgun (WGS) entry which is preliminary data.</text>
</comment>
<dbReference type="EMBL" id="BKAL01000007">
    <property type="protein sequence ID" value="GEP69435.1"/>
    <property type="molecule type" value="Genomic_DNA"/>
</dbReference>
<dbReference type="Proteomes" id="UP000321798">
    <property type="component" value="Unassembled WGS sequence"/>
</dbReference>